<proteinExistence type="predicted"/>
<dbReference type="Proteomes" id="UP000281468">
    <property type="component" value="Unassembled WGS sequence"/>
</dbReference>
<accession>A0A3M7CBQ2</accession>
<sequence>MANSNSQAVQAIPHLTLYAAQIASAAAIGKAQQIQVPENIAIVDTSARLLHFQRMPGAKYASIDIAVNKAFTAAAFGLPTHSYGQQVSNGGPLFGINNSNGGKFMTIGGGLPIEIDGQLVGAIGCSTGTPEEDRQVAQAGVDAILKHLEKQNGQ</sequence>
<evidence type="ECO:0000313" key="1">
    <source>
        <dbReference type="EMBL" id="RMY49404.1"/>
    </source>
</evidence>
<evidence type="ECO:0000313" key="2">
    <source>
        <dbReference type="EMBL" id="RMY69432.1"/>
    </source>
</evidence>
<evidence type="ECO:0000313" key="4">
    <source>
        <dbReference type="Proteomes" id="UP000281468"/>
    </source>
</evidence>
<dbReference type="InterPro" id="IPR005624">
    <property type="entry name" value="PduO/GlcC-like"/>
</dbReference>
<gene>
    <name evidence="2" type="ORF">D0862_14871</name>
    <name evidence="1" type="ORF">D0864_14727</name>
</gene>
<protein>
    <recommendedName>
        <fullName evidence="5">DUF336-domain-containing protein</fullName>
    </recommendedName>
</protein>
<dbReference type="SUPFAM" id="SSF143744">
    <property type="entry name" value="GlcG-like"/>
    <property type="match status" value="1"/>
</dbReference>
<dbReference type="PANTHER" id="PTHR34309:SF1">
    <property type="entry name" value="PROTEIN GLCG"/>
    <property type="match status" value="1"/>
</dbReference>
<dbReference type="EMBL" id="QWIO01002889">
    <property type="protein sequence ID" value="RMY49404.1"/>
    <property type="molecule type" value="Genomic_DNA"/>
</dbReference>
<dbReference type="InterPro" id="IPR052517">
    <property type="entry name" value="GlcG_carb_metab_protein"/>
</dbReference>
<dbReference type="EMBL" id="QWIQ01001146">
    <property type="protein sequence ID" value="RMY69432.1"/>
    <property type="molecule type" value="Genomic_DNA"/>
</dbReference>
<dbReference type="PANTHER" id="PTHR34309">
    <property type="entry name" value="SLR1406 PROTEIN"/>
    <property type="match status" value="1"/>
</dbReference>
<reference evidence="3 4" key="1">
    <citation type="journal article" date="2018" name="BMC Genomics">
        <title>Genomic evidence for intraspecific hybridization in a clonal and extremely halotolerant yeast.</title>
        <authorList>
            <person name="Gostincar C."/>
            <person name="Stajich J.E."/>
            <person name="Zupancic J."/>
            <person name="Zalar P."/>
            <person name="Gunde-Cimerman N."/>
        </authorList>
    </citation>
    <scope>NUCLEOTIDE SEQUENCE [LARGE SCALE GENOMIC DNA]</scope>
    <source>
        <strain evidence="1 3">EXF-10513</strain>
        <strain evidence="2 4">EXF-171</strain>
    </source>
</reference>
<dbReference type="VEuPathDB" id="FungiDB:BTJ68_08684"/>
<organism evidence="1 3">
    <name type="scientific">Hortaea werneckii</name>
    <name type="common">Black yeast</name>
    <name type="synonym">Cladosporium werneckii</name>
    <dbReference type="NCBI Taxonomy" id="91943"/>
    <lineage>
        <taxon>Eukaryota</taxon>
        <taxon>Fungi</taxon>
        <taxon>Dikarya</taxon>
        <taxon>Ascomycota</taxon>
        <taxon>Pezizomycotina</taxon>
        <taxon>Dothideomycetes</taxon>
        <taxon>Dothideomycetidae</taxon>
        <taxon>Mycosphaerellales</taxon>
        <taxon>Teratosphaeriaceae</taxon>
        <taxon>Hortaea</taxon>
    </lineage>
</organism>
<dbReference type="Pfam" id="PF03928">
    <property type="entry name" value="HbpS-like"/>
    <property type="match status" value="1"/>
</dbReference>
<dbReference type="Gene3D" id="3.30.450.150">
    <property type="entry name" value="Haem-degrading domain"/>
    <property type="match status" value="1"/>
</dbReference>
<comment type="caution">
    <text evidence="1">The sequence shown here is derived from an EMBL/GenBank/DDBJ whole genome shotgun (WGS) entry which is preliminary data.</text>
</comment>
<dbReference type="Proteomes" id="UP000269539">
    <property type="component" value="Unassembled WGS sequence"/>
</dbReference>
<dbReference type="InterPro" id="IPR038084">
    <property type="entry name" value="PduO/GlcC-like_sf"/>
</dbReference>
<dbReference type="OrthoDB" id="2276076at2759"/>
<evidence type="ECO:0008006" key="5">
    <source>
        <dbReference type="Google" id="ProtNLM"/>
    </source>
</evidence>
<name>A0A3M7CBQ2_HORWE</name>
<evidence type="ECO:0000313" key="3">
    <source>
        <dbReference type="Proteomes" id="UP000269539"/>
    </source>
</evidence>
<dbReference type="AlphaFoldDB" id="A0A3M7CBQ2"/>